<dbReference type="OrthoDB" id="407198at2759"/>
<comment type="similarity">
    <text evidence="2">Belongs to the RNase H family.</text>
</comment>
<accession>A0A6A6U549</accession>
<dbReference type="Gene3D" id="3.30.420.10">
    <property type="entry name" value="Ribonuclease H-like superfamily/Ribonuclease H"/>
    <property type="match status" value="1"/>
</dbReference>
<keyword evidence="10" id="KW-1185">Reference proteome</keyword>
<evidence type="ECO:0000313" key="10">
    <source>
        <dbReference type="Proteomes" id="UP000799302"/>
    </source>
</evidence>
<dbReference type="Pfam" id="PF00075">
    <property type="entry name" value="RNase_H"/>
    <property type="match status" value="1"/>
</dbReference>
<dbReference type="GO" id="GO:0046872">
    <property type="term" value="F:metal ion binding"/>
    <property type="evidence" value="ECO:0007669"/>
    <property type="project" value="UniProtKB-KW"/>
</dbReference>
<dbReference type="GO" id="GO:0004523">
    <property type="term" value="F:RNA-DNA hybrid ribonuclease activity"/>
    <property type="evidence" value="ECO:0007669"/>
    <property type="project" value="UniProtKB-EC"/>
</dbReference>
<keyword evidence="5" id="KW-0479">Metal-binding</keyword>
<dbReference type="EMBL" id="MU004239">
    <property type="protein sequence ID" value="KAF2666074.1"/>
    <property type="molecule type" value="Genomic_DNA"/>
</dbReference>
<dbReference type="PANTHER" id="PTHR10642">
    <property type="entry name" value="RIBONUCLEASE H1"/>
    <property type="match status" value="1"/>
</dbReference>
<name>A0A6A6U549_9PEZI</name>
<evidence type="ECO:0000256" key="3">
    <source>
        <dbReference type="ARBA" id="ARBA00012180"/>
    </source>
</evidence>
<dbReference type="SUPFAM" id="SSF53098">
    <property type="entry name" value="Ribonuclease H-like"/>
    <property type="match status" value="1"/>
</dbReference>
<evidence type="ECO:0000259" key="8">
    <source>
        <dbReference type="PROSITE" id="PS50879"/>
    </source>
</evidence>
<dbReference type="PANTHER" id="PTHR10642:SF26">
    <property type="entry name" value="RIBONUCLEASE H1"/>
    <property type="match status" value="1"/>
</dbReference>
<keyword evidence="6" id="KW-0255">Endonuclease</keyword>
<dbReference type="InterPro" id="IPR036397">
    <property type="entry name" value="RNaseH_sf"/>
</dbReference>
<dbReference type="GO" id="GO:0003676">
    <property type="term" value="F:nucleic acid binding"/>
    <property type="evidence" value="ECO:0007669"/>
    <property type="project" value="InterPro"/>
</dbReference>
<dbReference type="InterPro" id="IPR012337">
    <property type="entry name" value="RNaseH-like_sf"/>
</dbReference>
<evidence type="ECO:0000256" key="1">
    <source>
        <dbReference type="ARBA" id="ARBA00000077"/>
    </source>
</evidence>
<dbReference type="AlphaFoldDB" id="A0A6A6U549"/>
<organism evidence="9 10">
    <name type="scientific">Microthyrium microscopicum</name>
    <dbReference type="NCBI Taxonomy" id="703497"/>
    <lineage>
        <taxon>Eukaryota</taxon>
        <taxon>Fungi</taxon>
        <taxon>Dikarya</taxon>
        <taxon>Ascomycota</taxon>
        <taxon>Pezizomycotina</taxon>
        <taxon>Dothideomycetes</taxon>
        <taxon>Dothideomycetes incertae sedis</taxon>
        <taxon>Microthyriales</taxon>
        <taxon>Microthyriaceae</taxon>
        <taxon>Microthyrium</taxon>
    </lineage>
</organism>
<dbReference type="GO" id="GO:0043137">
    <property type="term" value="P:DNA replication, removal of RNA primer"/>
    <property type="evidence" value="ECO:0007669"/>
    <property type="project" value="TreeGrafter"/>
</dbReference>
<keyword evidence="7" id="KW-0378">Hydrolase</keyword>
<dbReference type="InterPro" id="IPR050092">
    <property type="entry name" value="RNase_H"/>
</dbReference>
<reference evidence="9" key="1">
    <citation type="journal article" date="2020" name="Stud. Mycol.">
        <title>101 Dothideomycetes genomes: a test case for predicting lifestyles and emergence of pathogens.</title>
        <authorList>
            <person name="Haridas S."/>
            <person name="Albert R."/>
            <person name="Binder M."/>
            <person name="Bloem J."/>
            <person name="Labutti K."/>
            <person name="Salamov A."/>
            <person name="Andreopoulos B."/>
            <person name="Baker S."/>
            <person name="Barry K."/>
            <person name="Bills G."/>
            <person name="Bluhm B."/>
            <person name="Cannon C."/>
            <person name="Castanera R."/>
            <person name="Culley D."/>
            <person name="Daum C."/>
            <person name="Ezra D."/>
            <person name="Gonzalez J."/>
            <person name="Henrissat B."/>
            <person name="Kuo A."/>
            <person name="Liang C."/>
            <person name="Lipzen A."/>
            <person name="Lutzoni F."/>
            <person name="Magnuson J."/>
            <person name="Mondo S."/>
            <person name="Nolan M."/>
            <person name="Ohm R."/>
            <person name="Pangilinan J."/>
            <person name="Park H.-J."/>
            <person name="Ramirez L."/>
            <person name="Alfaro M."/>
            <person name="Sun H."/>
            <person name="Tritt A."/>
            <person name="Yoshinaga Y."/>
            <person name="Zwiers L.-H."/>
            <person name="Turgeon B."/>
            <person name="Goodwin S."/>
            <person name="Spatafora J."/>
            <person name="Crous P."/>
            <person name="Grigoriev I."/>
        </authorList>
    </citation>
    <scope>NUCLEOTIDE SEQUENCE</scope>
    <source>
        <strain evidence="9">CBS 115976</strain>
    </source>
</reference>
<sequence>MPYRMNFSVDGACRHNGTTAAIASAACVYEQRQNQPNPAWTRILPDHPTPTNQRAELTAIIMAQEQALEIARQRGYRSIYVKISSDSSYAVHCLTDWPNIWYDNGWRNARGYRVANRDLIEQALNLDDRLMNWDNMGHSNVEYEHIPRNRNREADWHCGQALDELEDELYD</sequence>
<protein>
    <recommendedName>
        <fullName evidence="3">ribonuclease H</fullName>
        <ecNumber evidence="3">3.1.26.4</ecNumber>
    </recommendedName>
</protein>
<dbReference type="EC" id="3.1.26.4" evidence="3"/>
<dbReference type="PROSITE" id="PS50879">
    <property type="entry name" value="RNASE_H_1"/>
    <property type="match status" value="1"/>
</dbReference>
<evidence type="ECO:0000313" key="9">
    <source>
        <dbReference type="EMBL" id="KAF2666074.1"/>
    </source>
</evidence>
<gene>
    <name evidence="9" type="ORF">BT63DRAFT_48743</name>
</gene>
<evidence type="ECO:0000256" key="7">
    <source>
        <dbReference type="ARBA" id="ARBA00022801"/>
    </source>
</evidence>
<dbReference type="Proteomes" id="UP000799302">
    <property type="component" value="Unassembled WGS sequence"/>
</dbReference>
<evidence type="ECO:0000256" key="2">
    <source>
        <dbReference type="ARBA" id="ARBA00005300"/>
    </source>
</evidence>
<dbReference type="InterPro" id="IPR002156">
    <property type="entry name" value="RNaseH_domain"/>
</dbReference>
<proteinExistence type="inferred from homology"/>
<evidence type="ECO:0000256" key="5">
    <source>
        <dbReference type="ARBA" id="ARBA00022723"/>
    </source>
</evidence>
<evidence type="ECO:0000256" key="6">
    <source>
        <dbReference type="ARBA" id="ARBA00022759"/>
    </source>
</evidence>
<feature type="domain" description="RNase H type-1" evidence="8">
    <location>
        <begin position="1"/>
        <end position="171"/>
    </location>
</feature>
<evidence type="ECO:0000256" key="4">
    <source>
        <dbReference type="ARBA" id="ARBA00022722"/>
    </source>
</evidence>
<comment type="catalytic activity">
    <reaction evidence="1">
        <text>Endonucleolytic cleavage to 5'-phosphomonoester.</text>
        <dbReference type="EC" id="3.1.26.4"/>
    </reaction>
</comment>
<dbReference type="PROSITE" id="PS51257">
    <property type="entry name" value="PROKAR_LIPOPROTEIN"/>
    <property type="match status" value="1"/>
</dbReference>
<keyword evidence="4" id="KW-0540">Nuclease</keyword>